<reference evidence="2" key="1">
    <citation type="journal article" date="2022" name="Int. J. Mol. Sci.">
        <title>Draft Genome of Tanacetum Coccineum: Genomic Comparison of Closely Related Tanacetum-Family Plants.</title>
        <authorList>
            <person name="Yamashiro T."/>
            <person name="Shiraishi A."/>
            <person name="Nakayama K."/>
            <person name="Satake H."/>
        </authorList>
    </citation>
    <scope>NUCLEOTIDE SEQUENCE</scope>
</reference>
<evidence type="ECO:0000313" key="3">
    <source>
        <dbReference type="Proteomes" id="UP001151760"/>
    </source>
</evidence>
<evidence type="ECO:0000313" key="2">
    <source>
        <dbReference type="EMBL" id="GJT55412.1"/>
    </source>
</evidence>
<proteinExistence type="predicted"/>
<sequence>MASQDARLSKCEADFKRQQGKMTNKIDTMLKAITDQIVGTLPSATVKNPKLSTSPVLSAHSYPTQDPQCSNHAHGSISAIIIYPKQPEGSQVNRPNKGQEGEGTLGNTDSDPHPQPDPLASIAT</sequence>
<accession>A0ABQ5EWW8</accession>
<organism evidence="2 3">
    <name type="scientific">Tanacetum coccineum</name>
    <dbReference type="NCBI Taxonomy" id="301880"/>
    <lineage>
        <taxon>Eukaryota</taxon>
        <taxon>Viridiplantae</taxon>
        <taxon>Streptophyta</taxon>
        <taxon>Embryophyta</taxon>
        <taxon>Tracheophyta</taxon>
        <taxon>Spermatophyta</taxon>
        <taxon>Magnoliopsida</taxon>
        <taxon>eudicotyledons</taxon>
        <taxon>Gunneridae</taxon>
        <taxon>Pentapetalae</taxon>
        <taxon>asterids</taxon>
        <taxon>campanulids</taxon>
        <taxon>Asterales</taxon>
        <taxon>Asteraceae</taxon>
        <taxon>Asteroideae</taxon>
        <taxon>Anthemideae</taxon>
        <taxon>Anthemidinae</taxon>
        <taxon>Tanacetum</taxon>
    </lineage>
</organism>
<comment type="caution">
    <text evidence="2">The sequence shown here is derived from an EMBL/GenBank/DDBJ whole genome shotgun (WGS) entry which is preliminary data.</text>
</comment>
<feature type="region of interest" description="Disordered" evidence="1">
    <location>
        <begin position="83"/>
        <end position="124"/>
    </location>
</feature>
<dbReference type="EMBL" id="BQNB010016754">
    <property type="protein sequence ID" value="GJT55412.1"/>
    <property type="molecule type" value="Genomic_DNA"/>
</dbReference>
<name>A0ABQ5EWW8_9ASTR</name>
<gene>
    <name evidence="2" type="ORF">Tco_0990466</name>
</gene>
<evidence type="ECO:0000256" key="1">
    <source>
        <dbReference type="SAM" id="MobiDB-lite"/>
    </source>
</evidence>
<dbReference type="Proteomes" id="UP001151760">
    <property type="component" value="Unassembled WGS sequence"/>
</dbReference>
<reference evidence="2" key="2">
    <citation type="submission" date="2022-01" db="EMBL/GenBank/DDBJ databases">
        <authorList>
            <person name="Yamashiro T."/>
            <person name="Shiraishi A."/>
            <person name="Satake H."/>
            <person name="Nakayama K."/>
        </authorList>
    </citation>
    <scope>NUCLEOTIDE SEQUENCE</scope>
</reference>
<keyword evidence="3" id="KW-1185">Reference proteome</keyword>
<protein>
    <submittedName>
        <fullName evidence="2">Uncharacterized protein</fullName>
    </submittedName>
</protein>